<comment type="caution">
    <text evidence="6">The sequence shown here is derived from an EMBL/GenBank/DDBJ whole genome shotgun (WGS) entry which is preliminary data.</text>
</comment>
<feature type="transmembrane region" description="Helical" evidence="4">
    <location>
        <begin position="498"/>
        <end position="519"/>
    </location>
</feature>
<feature type="transmembrane region" description="Helical" evidence="4">
    <location>
        <begin position="824"/>
        <end position="844"/>
    </location>
</feature>
<feature type="transmembrane region" description="Helical" evidence="4">
    <location>
        <begin position="525"/>
        <end position="545"/>
    </location>
</feature>
<comment type="subcellular location">
    <subcellularLocation>
        <location evidence="1">Cell inner membrane</location>
        <topology evidence="1">Multi-pass membrane protein</topology>
    </subcellularLocation>
</comment>
<evidence type="ECO:0000259" key="5">
    <source>
        <dbReference type="Pfam" id="PF20684"/>
    </source>
</evidence>
<proteinExistence type="predicted"/>
<evidence type="ECO:0000313" key="7">
    <source>
        <dbReference type="Proteomes" id="UP001174694"/>
    </source>
</evidence>
<feature type="transmembrane region" description="Helical" evidence="4">
    <location>
        <begin position="130"/>
        <end position="153"/>
    </location>
</feature>
<organism evidence="6 7">
    <name type="scientific">Pleurostoma richardsiae</name>
    <dbReference type="NCBI Taxonomy" id="41990"/>
    <lineage>
        <taxon>Eukaryota</taxon>
        <taxon>Fungi</taxon>
        <taxon>Dikarya</taxon>
        <taxon>Ascomycota</taxon>
        <taxon>Pezizomycotina</taxon>
        <taxon>Sordariomycetes</taxon>
        <taxon>Sordariomycetidae</taxon>
        <taxon>Calosphaeriales</taxon>
        <taxon>Pleurostomataceae</taxon>
        <taxon>Pleurostoma</taxon>
    </lineage>
</organism>
<feature type="transmembrane region" description="Helical" evidence="4">
    <location>
        <begin position="259"/>
        <end position="283"/>
    </location>
</feature>
<feature type="region of interest" description="Disordered" evidence="3">
    <location>
        <begin position="305"/>
        <end position="341"/>
    </location>
</feature>
<evidence type="ECO:0000256" key="2">
    <source>
        <dbReference type="ARBA" id="ARBA00022475"/>
    </source>
</evidence>
<feature type="compositionally biased region" description="Gly residues" evidence="3">
    <location>
        <begin position="890"/>
        <end position="900"/>
    </location>
</feature>
<dbReference type="AlphaFoldDB" id="A0AA38RSL1"/>
<keyword evidence="2" id="KW-1003">Cell membrane</keyword>
<feature type="transmembrane region" description="Helical" evidence="4">
    <location>
        <begin position="211"/>
        <end position="232"/>
    </location>
</feature>
<evidence type="ECO:0000256" key="1">
    <source>
        <dbReference type="ARBA" id="ARBA00004429"/>
    </source>
</evidence>
<feature type="transmembrane region" description="Helical" evidence="4">
    <location>
        <begin position="762"/>
        <end position="783"/>
    </location>
</feature>
<name>A0AA38RSL1_9PEZI</name>
<keyword evidence="4" id="KW-0472">Membrane</keyword>
<keyword evidence="7" id="KW-1185">Reference proteome</keyword>
<dbReference type="InterPro" id="IPR049326">
    <property type="entry name" value="Rhodopsin_dom_fungi"/>
</dbReference>
<feature type="transmembrane region" description="Helical" evidence="4">
    <location>
        <begin position="850"/>
        <end position="874"/>
    </location>
</feature>
<keyword evidence="4" id="KW-1133">Transmembrane helix</keyword>
<dbReference type="Proteomes" id="UP001174694">
    <property type="component" value="Unassembled WGS sequence"/>
</dbReference>
<dbReference type="SUPFAM" id="SSF103473">
    <property type="entry name" value="MFS general substrate transporter"/>
    <property type="match status" value="1"/>
</dbReference>
<feature type="transmembrane region" description="Helical" evidence="4">
    <location>
        <begin position="173"/>
        <end position="199"/>
    </location>
</feature>
<feature type="region of interest" description="Disordered" evidence="3">
    <location>
        <begin position="890"/>
        <end position="921"/>
    </location>
</feature>
<feature type="domain" description="Rhodopsin" evidence="5">
    <location>
        <begin position="35"/>
        <end position="291"/>
    </location>
</feature>
<gene>
    <name evidence="6" type="ORF">NKR23_g1452</name>
</gene>
<accession>A0AA38RSL1</accession>
<evidence type="ECO:0000256" key="4">
    <source>
        <dbReference type="SAM" id="Phobius"/>
    </source>
</evidence>
<dbReference type="Pfam" id="PF20684">
    <property type="entry name" value="Fung_rhodopsin"/>
    <property type="match status" value="1"/>
</dbReference>
<sequence>MADSADLSGSSPNRGPTVFVVTTITIAIASVFVAARLVCRIGIIRRVTWDDYFMIIAWFLAAGLSATIDIATTKGLGKHDANIPDKDRDALRKTEYTTSVLYYPALMATKTSVLIFYLRLSKNTQKVLRAASWVVLGIVNVSGIIITFLNIFQCTPIQATFSTTTEDRKCLPLLTEFLCAAPVNIVTDLAILALPLPVLTGMRLPSRQKTILVFTFSLAVFVTIIDVIRISYLQAAVSDLPEGTVTRSSSVPFGGTTEFSWHASFAFMWIAVEVNVGMVCACIPTLKPLIMKILPAMLVDPDATGTSRELNNTSAKRSSTDGSALPATGTTGGLQQPAGDNGPALDRMPSLDFITTPDMAGNGPQAAGAGTSIQAAMNAATFATTSTVYDNGVYFGFVNMKRPKVMTKTSVRESFKYCTIVTILFLLWGFSYGLLNTLNNAIASLSHMSAAETLGLTSAYFGGGYFFGPLVVGEWVLRHDEHARFHDTSKRSGAGDAAGGFKATFIMGLSIYGIGTIMFWPSAAFTSFAGFMVSNFVVGFGLAVLETAANPFMILCGPPQYGEMRILIAQGIQGVATVLSGLLARNVFDDIEVDRQSGPAVFMDVQWTYLAITLFCAALALFFYYMPLPEATDEDLGRTTSRLRVDPLKRSIGHLQLRTVSIILAVAAQWTYVAGQECMSIFFEDLITSYLPNQTSSTPNGGDDTTTTSISNPKPSGLTISTTEYLFIAHAAFAISRFNAAHLAYLSAKHPNNRFLPSPRTVLTISTLLSVVFALVAVLIKPVHNTNLMAIPVILFYFAEGPLWPLIFALGLRGQGRRTKRASAWLTMGGSGPVFWPFVMYAVVRGGGTVQLSFVVVVALLVVTLAYPVFLIAVKDARLLADGTVKANGHGAGGGMGGGEGDSEGEETAREGSPGGDDPVLWQRRWSTMSTLAASFVGRISNKLSWSRRGTAATLEPGPGDGVPGGHPREEN</sequence>
<dbReference type="EMBL" id="JANBVO010000002">
    <property type="protein sequence ID" value="KAJ9155998.1"/>
    <property type="molecule type" value="Genomic_DNA"/>
</dbReference>
<feature type="transmembrane region" description="Helical" evidence="4">
    <location>
        <begin position="18"/>
        <end position="39"/>
    </location>
</feature>
<feature type="compositionally biased region" description="Polar residues" evidence="3">
    <location>
        <begin position="305"/>
        <end position="322"/>
    </location>
</feature>
<feature type="transmembrane region" description="Helical" evidence="4">
    <location>
        <begin position="789"/>
        <end position="812"/>
    </location>
</feature>
<keyword evidence="4" id="KW-0812">Transmembrane</keyword>
<evidence type="ECO:0000313" key="6">
    <source>
        <dbReference type="EMBL" id="KAJ9155998.1"/>
    </source>
</evidence>
<dbReference type="GO" id="GO:0005886">
    <property type="term" value="C:plasma membrane"/>
    <property type="evidence" value="ECO:0007669"/>
    <property type="project" value="UniProtKB-SubCell"/>
</dbReference>
<dbReference type="PANTHER" id="PTHR43702">
    <property type="entry name" value="L-FUCOSE-PROTON SYMPORTER"/>
    <property type="match status" value="1"/>
</dbReference>
<dbReference type="InterPro" id="IPR050375">
    <property type="entry name" value="MFS_TsgA-like"/>
</dbReference>
<evidence type="ECO:0000256" key="3">
    <source>
        <dbReference type="SAM" id="MobiDB-lite"/>
    </source>
</evidence>
<protein>
    <submittedName>
        <fullName evidence="6">Fucose permease</fullName>
    </submittedName>
</protein>
<dbReference type="PANTHER" id="PTHR43702:SF13">
    <property type="entry name" value="MONOSACCHARIDE TRANSPORTER, PUTATIVE (AFU_ORTHOLOGUE AFUA_4G06630)-RELATED"/>
    <property type="match status" value="1"/>
</dbReference>
<feature type="transmembrane region" description="Helical" evidence="4">
    <location>
        <begin position="607"/>
        <end position="626"/>
    </location>
</feature>
<dbReference type="InterPro" id="IPR036259">
    <property type="entry name" value="MFS_trans_sf"/>
</dbReference>
<feature type="transmembrane region" description="Helical" evidence="4">
    <location>
        <begin position="455"/>
        <end position="477"/>
    </location>
</feature>
<feature type="transmembrane region" description="Helical" evidence="4">
    <location>
        <begin position="414"/>
        <end position="435"/>
    </location>
</feature>
<feature type="region of interest" description="Disordered" evidence="3">
    <location>
        <begin position="694"/>
        <end position="715"/>
    </location>
</feature>
<reference evidence="6" key="1">
    <citation type="submission" date="2022-07" db="EMBL/GenBank/DDBJ databases">
        <title>Fungi with potential for degradation of polypropylene.</title>
        <authorList>
            <person name="Gostincar C."/>
        </authorList>
    </citation>
    <scope>NUCLEOTIDE SEQUENCE</scope>
    <source>
        <strain evidence="6">EXF-13308</strain>
    </source>
</reference>
<feature type="transmembrane region" description="Helical" evidence="4">
    <location>
        <begin position="100"/>
        <end position="118"/>
    </location>
</feature>
<feature type="region of interest" description="Disordered" evidence="3">
    <location>
        <begin position="948"/>
        <end position="972"/>
    </location>
</feature>
<feature type="transmembrane region" description="Helical" evidence="4">
    <location>
        <begin position="566"/>
        <end position="587"/>
    </location>
</feature>
<feature type="transmembrane region" description="Helical" evidence="4">
    <location>
        <begin position="51"/>
        <end position="71"/>
    </location>
</feature>
<dbReference type="Gene3D" id="1.20.1250.20">
    <property type="entry name" value="MFS general substrate transporter like domains"/>
    <property type="match status" value="2"/>
</dbReference>